<dbReference type="InterPro" id="IPR029510">
    <property type="entry name" value="Ald_DH_CS_GLU"/>
</dbReference>
<evidence type="ECO:0000256" key="4">
    <source>
        <dbReference type="RuleBase" id="RU003345"/>
    </source>
</evidence>
<dbReference type="FunFam" id="3.40.605.10:FF:000007">
    <property type="entry name" value="NAD/NADP-dependent betaine aldehyde dehydrogenase"/>
    <property type="match status" value="1"/>
</dbReference>
<evidence type="ECO:0000313" key="6">
    <source>
        <dbReference type="EMBL" id="QKQ49398.1"/>
    </source>
</evidence>
<dbReference type="InterPro" id="IPR015590">
    <property type="entry name" value="Aldehyde_DH_dom"/>
</dbReference>
<comment type="similarity">
    <text evidence="1 4">Belongs to the aldehyde dehydrogenase family.</text>
</comment>
<dbReference type="Pfam" id="PF00171">
    <property type="entry name" value="Aldedh"/>
    <property type="match status" value="1"/>
</dbReference>
<dbReference type="InterPro" id="IPR016161">
    <property type="entry name" value="Ald_DH/histidinol_DH"/>
</dbReference>
<dbReference type="GeneID" id="92848457"/>
<keyword evidence="2 4" id="KW-0560">Oxidoreductase</keyword>
<evidence type="ECO:0000256" key="1">
    <source>
        <dbReference type="ARBA" id="ARBA00009986"/>
    </source>
</evidence>
<dbReference type="RefSeq" id="WP_062679821.1">
    <property type="nucleotide sequence ID" value="NZ_BLWG01000027.1"/>
</dbReference>
<evidence type="ECO:0000313" key="7">
    <source>
        <dbReference type="EMBL" id="XAN16118.1"/>
    </source>
</evidence>
<dbReference type="GO" id="GO:0016620">
    <property type="term" value="F:oxidoreductase activity, acting on the aldehyde or oxo group of donors, NAD or NADP as acceptor"/>
    <property type="evidence" value="ECO:0007669"/>
    <property type="project" value="InterPro"/>
</dbReference>
<name>A0A6J5B6X3_ACHDE</name>
<dbReference type="EMBL" id="CP054569">
    <property type="protein sequence ID" value="QKQ49398.1"/>
    <property type="molecule type" value="Genomic_DNA"/>
</dbReference>
<feature type="domain" description="Aldehyde dehydrogenase" evidence="5">
    <location>
        <begin position="16"/>
        <end position="475"/>
    </location>
</feature>
<evidence type="ECO:0000259" key="5">
    <source>
        <dbReference type="Pfam" id="PF00171"/>
    </source>
</evidence>
<reference evidence="6 8" key="1">
    <citation type="submission" date="2020-05" db="EMBL/GenBank/DDBJ databases">
        <title>FDA dAtabase for Regulatory Grade micrObial Sequences (FDA-ARGOS): Supporting development and validation of Infectious Disease Dx tests.</title>
        <authorList>
            <person name="Sproer C."/>
            <person name="Gronow S."/>
            <person name="Severitt S."/>
            <person name="Schroder I."/>
            <person name="Tallon L."/>
            <person name="Sadzewicz L."/>
            <person name="Zhao X."/>
            <person name="Vavikolanu K."/>
            <person name="Mehta A."/>
            <person name="Aluvathingal J."/>
            <person name="Nadendla S."/>
            <person name="Myers T."/>
            <person name="Yan Y."/>
            <person name="Sichtig H."/>
        </authorList>
    </citation>
    <scope>NUCLEOTIDE SEQUENCE [LARGE SCALE GENOMIC DNA]</scope>
    <source>
        <strain evidence="6 8">FDAARGOS_787</strain>
    </source>
</reference>
<dbReference type="Proteomes" id="UP001446337">
    <property type="component" value="Chromosome"/>
</dbReference>
<dbReference type="PROSITE" id="PS00687">
    <property type="entry name" value="ALDEHYDE_DEHYDR_GLU"/>
    <property type="match status" value="1"/>
</dbReference>
<dbReference type="EMBL" id="CP154792">
    <property type="protein sequence ID" value="XAN16118.1"/>
    <property type="molecule type" value="Genomic_DNA"/>
</dbReference>
<dbReference type="InterPro" id="IPR016160">
    <property type="entry name" value="Ald_DH_CS_CYS"/>
</dbReference>
<accession>A0A6J5B6X3</accession>
<protein>
    <submittedName>
        <fullName evidence="6">Aldehyde dehydrogenase</fullName>
    </submittedName>
</protein>
<evidence type="ECO:0000256" key="3">
    <source>
        <dbReference type="PROSITE-ProRule" id="PRU10007"/>
    </source>
</evidence>
<reference evidence="7 9" key="2">
    <citation type="submission" date="2024-05" db="EMBL/GenBank/DDBJ databases">
        <title>Achromobacter denitrificans. BP1, complete genome.</title>
        <authorList>
            <person name="Zhang B."/>
        </authorList>
    </citation>
    <scope>NUCLEOTIDE SEQUENCE [LARGE SCALE GENOMIC DNA]</scope>
    <source>
        <strain evidence="7 9">BP1</strain>
    </source>
</reference>
<dbReference type="Gene3D" id="3.40.309.10">
    <property type="entry name" value="Aldehyde Dehydrogenase, Chain A, domain 2"/>
    <property type="match status" value="1"/>
</dbReference>
<gene>
    <name evidence="7" type="ORF">AAIK43_32910</name>
    <name evidence="6" type="ORF">FOC81_22885</name>
</gene>
<dbReference type="Gene3D" id="3.40.605.10">
    <property type="entry name" value="Aldehyde Dehydrogenase, Chain A, domain 1"/>
    <property type="match status" value="1"/>
</dbReference>
<organism evidence="6 8">
    <name type="scientific">Achromobacter denitrificans</name>
    <name type="common">Alcaligenes denitrificans</name>
    <dbReference type="NCBI Taxonomy" id="32002"/>
    <lineage>
        <taxon>Bacteria</taxon>
        <taxon>Pseudomonadati</taxon>
        <taxon>Pseudomonadota</taxon>
        <taxon>Betaproteobacteria</taxon>
        <taxon>Burkholderiales</taxon>
        <taxon>Alcaligenaceae</taxon>
        <taxon>Achromobacter</taxon>
    </lineage>
</organism>
<dbReference type="SUPFAM" id="SSF53720">
    <property type="entry name" value="ALDH-like"/>
    <property type="match status" value="1"/>
</dbReference>
<dbReference type="Proteomes" id="UP000509782">
    <property type="component" value="Chromosome"/>
</dbReference>
<proteinExistence type="inferred from homology"/>
<dbReference type="CDD" id="cd07114">
    <property type="entry name" value="ALDH_DhaS"/>
    <property type="match status" value="1"/>
</dbReference>
<evidence type="ECO:0000256" key="2">
    <source>
        <dbReference type="ARBA" id="ARBA00023002"/>
    </source>
</evidence>
<dbReference type="InterPro" id="IPR016162">
    <property type="entry name" value="Ald_DH_N"/>
</dbReference>
<feature type="active site" evidence="3">
    <location>
        <position position="250"/>
    </location>
</feature>
<keyword evidence="9" id="KW-1185">Reference proteome</keyword>
<dbReference type="PANTHER" id="PTHR11699">
    <property type="entry name" value="ALDEHYDE DEHYDROGENASE-RELATED"/>
    <property type="match status" value="1"/>
</dbReference>
<dbReference type="AlphaFoldDB" id="A0A6J5B6X3"/>
<dbReference type="FunFam" id="3.40.309.10:FF:000012">
    <property type="entry name" value="Betaine aldehyde dehydrogenase"/>
    <property type="match status" value="1"/>
</dbReference>
<dbReference type="InterPro" id="IPR016163">
    <property type="entry name" value="Ald_DH_C"/>
</dbReference>
<sequence>MQRFENLIGGRMTPAASGRWMASLDPYKNENWCEVPDSDQGDVDAAVAAAKAAFHSPEWAKMSATARGALLRRVGDLIAENADRLAEIEVRDNGKLLGEMRIQLQTIPQWYYYYAGLADKIEGAVLPIDKPDQFVFTRWEPLGVVAAITAWNSPLLLLTWKLAPGLAAGNTFVIKPSEFTSASTVAFAELFELAGFPPGVVNVVCGTGQNVGAPLVSHPDIAKIAFTGSDTAGKAINKAAAGDLKQVTLELGGKSPNIVFEDADFDAALAGVASGIFAAAGQTCIAGSRLLLQRSIYDTFLQKLRTMMQGVKIGDPFDAETQIGPLANLPHYNKVLSCIDDAKKEGATVFWGGKAIEHPSGGLFVEPTIFKDVSNDSRLAQQEIFGPVLAVIPFEDEEEALRIANGSRYGLAAGVWTKDMARAFRMSEGIQSGTVWINTYRALNVMAPFGGMKDSGLGRESGQEMIKSYLQAKTVWINNSSQAPGNPFVMRLK</sequence>
<evidence type="ECO:0000313" key="8">
    <source>
        <dbReference type="Proteomes" id="UP000509782"/>
    </source>
</evidence>
<evidence type="ECO:0000313" key="9">
    <source>
        <dbReference type="Proteomes" id="UP001446337"/>
    </source>
</evidence>
<dbReference type="PROSITE" id="PS00070">
    <property type="entry name" value="ALDEHYDE_DEHYDR_CYS"/>
    <property type="match status" value="1"/>
</dbReference>